<dbReference type="RefSeq" id="WP_123686973.1">
    <property type="nucleotide sequence ID" value="NZ_RKHY01000001.1"/>
</dbReference>
<dbReference type="InterPro" id="IPR036390">
    <property type="entry name" value="WH_DNA-bd_sf"/>
</dbReference>
<dbReference type="SUPFAM" id="SSF54909">
    <property type="entry name" value="Dimeric alpha+beta barrel"/>
    <property type="match status" value="1"/>
</dbReference>
<dbReference type="Pfam" id="PF13404">
    <property type="entry name" value="HTH_AsnC-type"/>
    <property type="match status" value="1"/>
</dbReference>
<dbReference type="EMBL" id="RKHY01000001">
    <property type="protein sequence ID" value="ROS45211.1"/>
    <property type="molecule type" value="Genomic_DNA"/>
</dbReference>
<feature type="domain" description="HTH asnC-type" evidence="5">
    <location>
        <begin position="5"/>
        <end position="46"/>
    </location>
</feature>
<dbReference type="GO" id="GO:0005829">
    <property type="term" value="C:cytosol"/>
    <property type="evidence" value="ECO:0007669"/>
    <property type="project" value="TreeGrafter"/>
</dbReference>
<keyword evidence="2" id="KW-0238">DNA-binding</keyword>
<dbReference type="Pfam" id="PF13412">
    <property type="entry name" value="HTH_24"/>
    <property type="match status" value="1"/>
</dbReference>
<feature type="domain" description="Transcription regulator AsnC/Lrp ligand binding" evidence="4">
    <location>
        <begin position="69"/>
        <end position="137"/>
    </location>
</feature>
<evidence type="ECO:0000256" key="2">
    <source>
        <dbReference type="ARBA" id="ARBA00023125"/>
    </source>
</evidence>
<name>A0A3N2H8F1_9PSEU</name>
<dbReference type="GO" id="GO:0043200">
    <property type="term" value="P:response to amino acid"/>
    <property type="evidence" value="ECO:0007669"/>
    <property type="project" value="TreeGrafter"/>
</dbReference>
<reference evidence="6 7" key="1">
    <citation type="submission" date="2018-11" db="EMBL/GenBank/DDBJ databases">
        <title>Sequencing the genomes of 1000 actinobacteria strains.</title>
        <authorList>
            <person name="Klenk H.-P."/>
        </authorList>
    </citation>
    <scope>NUCLEOTIDE SEQUENCE [LARGE SCALE GENOMIC DNA]</scope>
    <source>
        <strain evidence="6 7">DSM 44348</strain>
    </source>
</reference>
<dbReference type="Gene3D" id="1.10.10.10">
    <property type="entry name" value="Winged helix-like DNA-binding domain superfamily/Winged helix DNA-binding domain"/>
    <property type="match status" value="2"/>
</dbReference>
<evidence type="ECO:0000313" key="6">
    <source>
        <dbReference type="EMBL" id="ROS45211.1"/>
    </source>
</evidence>
<dbReference type="InterPro" id="IPR011008">
    <property type="entry name" value="Dimeric_a/b-barrel"/>
</dbReference>
<sequence length="335" mass="36573">MHPDLDERDLELLHGLQIAPRVTWADAARILGTTPATVAARWARLREAGVAWVTAHPGGDYRRVVLALVEVDCLPGARDEVVRAVCADPRAVTVEESTRGRDLLLTVITPDLAGLTTFVLDDLTRMPGLQRQRTHVVSATHRDGSSWRLDALNRSQELAFEAAARATRPAPGVTPPPNAGPLISALAHDGRRTAAELASLTGRNPATVRRQLARLLASGLLSFRCEVAQSVSRWPISSTWLASVAPADQQRTVDAITTLPELRMCLSTTGDSNIAFTVWTRSLADLLRLERLIGEKLPWLTVRDNGINLRTPKRMGWLLTADGRATGEIVPPMTW</sequence>
<evidence type="ECO:0000259" key="5">
    <source>
        <dbReference type="Pfam" id="PF13404"/>
    </source>
</evidence>
<accession>A0A3N2H8F1</accession>
<dbReference type="Pfam" id="PF01037">
    <property type="entry name" value="AsnC_trans_reg"/>
    <property type="match status" value="1"/>
</dbReference>
<dbReference type="AlphaFoldDB" id="A0A3N2H8F1"/>
<keyword evidence="7" id="KW-1185">Reference proteome</keyword>
<protein>
    <submittedName>
        <fullName evidence="6">AsnC family transcriptional regulator</fullName>
    </submittedName>
</protein>
<dbReference type="InterPro" id="IPR036388">
    <property type="entry name" value="WH-like_DNA-bd_sf"/>
</dbReference>
<comment type="caution">
    <text evidence="6">The sequence shown here is derived from an EMBL/GenBank/DDBJ whole genome shotgun (WGS) entry which is preliminary data.</text>
</comment>
<evidence type="ECO:0000256" key="3">
    <source>
        <dbReference type="ARBA" id="ARBA00023163"/>
    </source>
</evidence>
<keyword evidence="1" id="KW-0805">Transcription regulation</keyword>
<dbReference type="PANTHER" id="PTHR30154:SF34">
    <property type="entry name" value="TRANSCRIPTIONAL REGULATOR AZLB"/>
    <property type="match status" value="1"/>
</dbReference>
<dbReference type="GO" id="GO:0043565">
    <property type="term" value="F:sequence-specific DNA binding"/>
    <property type="evidence" value="ECO:0007669"/>
    <property type="project" value="InterPro"/>
</dbReference>
<organism evidence="6 7">
    <name type="scientific">Amycolatopsis thermoflava</name>
    <dbReference type="NCBI Taxonomy" id="84480"/>
    <lineage>
        <taxon>Bacteria</taxon>
        <taxon>Bacillati</taxon>
        <taxon>Actinomycetota</taxon>
        <taxon>Actinomycetes</taxon>
        <taxon>Pseudonocardiales</taxon>
        <taxon>Pseudonocardiaceae</taxon>
        <taxon>Amycolatopsis</taxon>
        <taxon>Amycolatopsis methanolica group</taxon>
    </lineage>
</organism>
<proteinExistence type="predicted"/>
<keyword evidence="3" id="KW-0804">Transcription</keyword>
<dbReference type="Gene3D" id="3.30.70.920">
    <property type="match status" value="1"/>
</dbReference>
<gene>
    <name evidence="6" type="ORF">EDD35_7675</name>
</gene>
<dbReference type="InterPro" id="IPR019887">
    <property type="entry name" value="Tscrpt_reg_AsnC/Lrp_C"/>
</dbReference>
<dbReference type="InterPro" id="IPR019888">
    <property type="entry name" value="Tscrpt_reg_AsnC-like"/>
</dbReference>
<dbReference type="PRINTS" id="PR00033">
    <property type="entry name" value="HTHASNC"/>
</dbReference>
<evidence type="ECO:0000313" key="7">
    <source>
        <dbReference type="Proteomes" id="UP000274843"/>
    </source>
</evidence>
<evidence type="ECO:0000259" key="4">
    <source>
        <dbReference type="Pfam" id="PF01037"/>
    </source>
</evidence>
<dbReference type="SUPFAM" id="SSF46785">
    <property type="entry name" value="Winged helix' DNA-binding domain"/>
    <property type="match status" value="2"/>
</dbReference>
<evidence type="ECO:0000256" key="1">
    <source>
        <dbReference type="ARBA" id="ARBA00023015"/>
    </source>
</evidence>
<dbReference type="PANTHER" id="PTHR30154">
    <property type="entry name" value="LEUCINE-RESPONSIVE REGULATORY PROTEIN"/>
    <property type="match status" value="1"/>
</dbReference>
<dbReference type="Proteomes" id="UP000274843">
    <property type="component" value="Unassembled WGS sequence"/>
</dbReference>
<dbReference type="InterPro" id="IPR000485">
    <property type="entry name" value="AsnC-type_HTH_dom"/>
</dbReference>
<dbReference type="SMART" id="SM00344">
    <property type="entry name" value="HTH_ASNC"/>
    <property type="match status" value="1"/>
</dbReference>
<dbReference type="GeneID" id="301848902"/>